<reference evidence="12 13" key="1">
    <citation type="submission" date="2023-09" db="EMBL/GenBank/DDBJ databases">
        <title>Pangenome analysis of Batrachochytrium dendrobatidis and related Chytrids.</title>
        <authorList>
            <person name="Yacoub M.N."/>
            <person name="Stajich J.E."/>
            <person name="James T.Y."/>
        </authorList>
    </citation>
    <scope>NUCLEOTIDE SEQUENCE [LARGE SCALE GENOMIC DNA]</scope>
    <source>
        <strain evidence="12 13">JEL0888</strain>
    </source>
</reference>
<keyword evidence="13" id="KW-1185">Reference proteome</keyword>
<feature type="compositionally biased region" description="Basic and acidic residues" evidence="11">
    <location>
        <begin position="645"/>
        <end position="659"/>
    </location>
</feature>
<protein>
    <recommendedName>
        <fullName evidence="6">Translation initiation factor eIF2B subunit beta</fullName>
    </recommendedName>
    <alternativeName>
        <fullName evidence="7">eIF2B GDP-GTP exchange factor subunit beta</fullName>
    </alternativeName>
</protein>
<evidence type="ECO:0000256" key="10">
    <source>
        <dbReference type="RuleBase" id="RU003814"/>
    </source>
</evidence>
<dbReference type="InterPro" id="IPR002110">
    <property type="entry name" value="Ankyrin_rpt"/>
</dbReference>
<accession>A0ABR4N2T5</accession>
<name>A0ABR4N2T5_9FUNG</name>
<feature type="compositionally biased region" description="Basic and acidic residues" evidence="11">
    <location>
        <begin position="541"/>
        <end position="556"/>
    </location>
</feature>
<keyword evidence="9" id="KW-0040">ANK repeat</keyword>
<dbReference type="SUPFAM" id="SSF100950">
    <property type="entry name" value="NagB/RpiA/CoA transferase-like"/>
    <property type="match status" value="1"/>
</dbReference>
<evidence type="ECO:0000256" key="8">
    <source>
        <dbReference type="ARBA" id="ARBA00046432"/>
    </source>
</evidence>
<keyword evidence="3" id="KW-0963">Cytoplasm</keyword>
<comment type="similarity">
    <text evidence="2 10">Belongs to the eIF-2B alpha/beta/delta subunits family.</text>
</comment>
<gene>
    <name evidence="12" type="primary">GCD7</name>
    <name evidence="12" type="ORF">HK105_206575</name>
</gene>
<evidence type="ECO:0000256" key="4">
    <source>
        <dbReference type="ARBA" id="ARBA00022540"/>
    </source>
</evidence>
<dbReference type="InterPro" id="IPR051855">
    <property type="entry name" value="eIF2B_beta_subunit"/>
</dbReference>
<dbReference type="SMART" id="SM00248">
    <property type="entry name" value="ANK"/>
    <property type="match status" value="5"/>
</dbReference>
<evidence type="ECO:0000256" key="6">
    <source>
        <dbReference type="ARBA" id="ARBA00044122"/>
    </source>
</evidence>
<feature type="repeat" description="ANK" evidence="9">
    <location>
        <begin position="326"/>
        <end position="358"/>
    </location>
</feature>
<feature type="repeat" description="ANK" evidence="9">
    <location>
        <begin position="392"/>
        <end position="424"/>
    </location>
</feature>
<dbReference type="PROSITE" id="PS50088">
    <property type="entry name" value="ANK_REPEAT"/>
    <property type="match status" value="4"/>
</dbReference>
<dbReference type="InterPro" id="IPR042529">
    <property type="entry name" value="IF_2B-like_C"/>
</dbReference>
<dbReference type="PANTHER" id="PTHR45859">
    <property type="entry name" value="TRANSLATION INITIATION FACTOR EIF-2B SUBUNIT BETA"/>
    <property type="match status" value="1"/>
</dbReference>
<dbReference type="PANTHER" id="PTHR45859:SF1">
    <property type="entry name" value="TRANSLATION INITIATION FACTOR EIF-2B SUBUNIT BETA"/>
    <property type="match status" value="1"/>
</dbReference>
<sequence>MPPKLSREVEAQVETLVTRLNRRQVVGSISVALETAKVLRNVIGGSRWQDTETLLDVVRAVGARLERAQPIELSAGGMAKRIMHLIHEEEIVIKSADGEMIDELETASSNIAAQALEHIHSNEIIMTIGGSSVVEQFLKEAAKLRTFQVIVAETAPFYSGQEMAASLAAAGIDTTLITDSAIFAVMSRVNKVILGTHAVTANGGLVAISGSHVVAACAKHHSTPVVVCAGLHTLSPIYPYDTDAFNLCVSPNAMSNFEDAEVTKDVDLPNPFYDYVAPEFLALFITNMWVVLFRAVREGNLGQLSRLCAGKNQQAVQILLTHADSHGSSALLLAVANAHIEVSRLLLKLGSNANDANAYGWSPLMLAARNCDAAHIKLLLHHGAQVDALSTFGMTALACAVQSADVQIAQLLVEAGANVNLTGGLAGLTPLMLAANAGSNDLVLFLLQNGAECNVQSKLNGWTALMFATNNLAHQEPTTKKWLSREEHWRGLDVVQTLLDFGADIDMKNWTGHRAADIASANGKEPGEGWFSRLTGTDFGAARDRPQSPHADDPKRSATRVAKASRWTNITEDPGVVDPSLSAPPAPSPAASPMRTSATVRRPPAMPVGPPELPEISDEQDTSGSGGEVFRANSFAMPAIPKRPKNLEINRERTMRAPS</sequence>
<dbReference type="Gene3D" id="3.40.50.10470">
    <property type="entry name" value="Translation initiation factor eif-2b, domain 2"/>
    <property type="match status" value="1"/>
</dbReference>
<dbReference type="Gene3D" id="1.25.40.20">
    <property type="entry name" value="Ankyrin repeat-containing domain"/>
    <property type="match status" value="2"/>
</dbReference>
<comment type="subunit">
    <text evidence="8">Component of the translation initiation factor 2B (eIF2B) complex which is a heterodecamer of two sets of five different subunits: alpha, beta, gamma, delta and epsilon. Subunits alpha, beta and delta comprise a regulatory subcomplex and subunits epsilon and gamma comprise a catalytic subcomplex. Within the complex, the hexameric regulatory complex resides at the center, with the two heterodimeric catalytic subcomplexes bound on opposite sides.</text>
</comment>
<evidence type="ECO:0000256" key="5">
    <source>
        <dbReference type="ARBA" id="ARBA00022917"/>
    </source>
</evidence>
<comment type="subcellular location">
    <subcellularLocation>
        <location evidence="1">Cytoplasm</location>
        <location evidence="1">Cytosol</location>
    </subcellularLocation>
</comment>
<dbReference type="PROSITE" id="PS50297">
    <property type="entry name" value="ANK_REP_REGION"/>
    <property type="match status" value="4"/>
</dbReference>
<dbReference type="Pfam" id="PF12796">
    <property type="entry name" value="Ank_2"/>
    <property type="match status" value="2"/>
</dbReference>
<evidence type="ECO:0000256" key="7">
    <source>
        <dbReference type="ARBA" id="ARBA00044228"/>
    </source>
</evidence>
<evidence type="ECO:0000256" key="3">
    <source>
        <dbReference type="ARBA" id="ARBA00022490"/>
    </source>
</evidence>
<evidence type="ECO:0000256" key="1">
    <source>
        <dbReference type="ARBA" id="ARBA00004514"/>
    </source>
</evidence>
<dbReference type="InterPro" id="IPR037171">
    <property type="entry name" value="NagB/RpiA_transferase-like"/>
</dbReference>
<dbReference type="SUPFAM" id="SSF48403">
    <property type="entry name" value="Ankyrin repeat"/>
    <property type="match status" value="1"/>
</dbReference>
<evidence type="ECO:0000256" key="2">
    <source>
        <dbReference type="ARBA" id="ARBA00007251"/>
    </source>
</evidence>
<feature type="repeat" description="ANK" evidence="9">
    <location>
        <begin position="359"/>
        <end position="391"/>
    </location>
</feature>
<dbReference type="PRINTS" id="PR01415">
    <property type="entry name" value="ANKYRIN"/>
</dbReference>
<dbReference type="InterPro" id="IPR000649">
    <property type="entry name" value="IF-2B-related"/>
</dbReference>
<dbReference type="EMBL" id="JADGIZ020000040">
    <property type="protein sequence ID" value="KAL2913841.1"/>
    <property type="molecule type" value="Genomic_DNA"/>
</dbReference>
<feature type="repeat" description="ANK" evidence="9">
    <location>
        <begin position="426"/>
        <end position="458"/>
    </location>
</feature>
<feature type="region of interest" description="Disordered" evidence="11">
    <location>
        <begin position="520"/>
        <end position="659"/>
    </location>
</feature>
<organism evidence="12 13">
    <name type="scientific">Polyrhizophydium stewartii</name>
    <dbReference type="NCBI Taxonomy" id="2732419"/>
    <lineage>
        <taxon>Eukaryota</taxon>
        <taxon>Fungi</taxon>
        <taxon>Fungi incertae sedis</taxon>
        <taxon>Chytridiomycota</taxon>
        <taxon>Chytridiomycota incertae sedis</taxon>
        <taxon>Chytridiomycetes</taxon>
        <taxon>Rhizophydiales</taxon>
        <taxon>Rhizophydiales incertae sedis</taxon>
        <taxon>Polyrhizophydium</taxon>
    </lineage>
</organism>
<comment type="caution">
    <text evidence="12">The sequence shown here is derived from an EMBL/GenBank/DDBJ whole genome shotgun (WGS) entry which is preliminary data.</text>
</comment>
<evidence type="ECO:0000313" key="13">
    <source>
        <dbReference type="Proteomes" id="UP001527925"/>
    </source>
</evidence>
<evidence type="ECO:0000256" key="11">
    <source>
        <dbReference type="SAM" id="MobiDB-lite"/>
    </source>
</evidence>
<dbReference type="Proteomes" id="UP001527925">
    <property type="component" value="Unassembled WGS sequence"/>
</dbReference>
<keyword evidence="5" id="KW-0648">Protein biosynthesis</keyword>
<evidence type="ECO:0000256" key="9">
    <source>
        <dbReference type="PROSITE-ProRule" id="PRU00023"/>
    </source>
</evidence>
<dbReference type="Pfam" id="PF01008">
    <property type="entry name" value="IF-2B"/>
    <property type="match status" value="1"/>
</dbReference>
<proteinExistence type="inferred from homology"/>
<evidence type="ECO:0000313" key="12">
    <source>
        <dbReference type="EMBL" id="KAL2913841.1"/>
    </source>
</evidence>
<keyword evidence="4" id="KW-0396">Initiation factor</keyword>
<dbReference type="InterPro" id="IPR036770">
    <property type="entry name" value="Ankyrin_rpt-contain_sf"/>
</dbReference>
<feature type="compositionally biased region" description="Pro residues" evidence="11">
    <location>
        <begin position="604"/>
        <end position="613"/>
    </location>
</feature>